<dbReference type="EMBL" id="OC319281">
    <property type="protein sequence ID" value="CAD7404848.1"/>
    <property type="molecule type" value="Genomic_DNA"/>
</dbReference>
<proteinExistence type="predicted"/>
<gene>
    <name evidence="2" type="ORF">TCEB3V08_LOCUS7699</name>
</gene>
<dbReference type="AlphaFoldDB" id="A0A7R9CZ96"/>
<evidence type="ECO:0000313" key="2">
    <source>
        <dbReference type="EMBL" id="CAD7404848.1"/>
    </source>
</evidence>
<protein>
    <submittedName>
        <fullName evidence="2">Uncharacterized protein</fullName>
    </submittedName>
</protein>
<reference evidence="2" key="1">
    <citation type="submission" date="2020-11" db="EMBL/GenBank/DDBJ databases">
        <authorList>
            <person name="Tran Van P."/>
        </authorList>
    </citation>
    <scope>NUCLEOTIDE SEQUENCE</scope>
</reference>
<organism evidence="2">
    <name type="scientific">Timema cristinae</name>
    <name type="common">Walking stick</name>
    <dbReference type="NCBI Taxonomy" id="61476"/>
    <lineage>
        <taxon>Eukaryota</taxon>
        <taxon>Metazoa</taxon>
        <taxon>Ecdysozoa</taxon>
        <taxon>Arthropoda</taxon>
        <taxon>Hexapoda</taxon>
        <taxon>Insecta</taxon>
        <taxon>Pterygota</taxon>
        <taxon>Neoptera</taxon>
        <taxon>Polyneoptera</taxon>
        <taxon>Phasmatodea</taxon>
        <taxon>Timematodea</taxon>
        <taxon>Timematoidea</taxon>
        <taxon>Timematidae</taxon>
        <taxon>Timema</taxon>
    </lineage>
</organism>
<evidence type="ECO:0000256" key="1">
    <source>
        <dbReference type="SAM" id="MobiDB-lite"/>
    </source>
</evidence>
<sequence>MPPLRIESPGQTLGTGLLRWEEDRSPNSRGRRKLDRAEGSGLLAFNHGCLSDPGSFCPPSGGIVEFISKGEPEEENKGVKINLTISCSKNSD</sequence>
<name>A0A7R9CZ96_TIMCR</name>
<feature type="region of interest" description="Disordered" evidence="1">
    <location>
        <begin position="1"/>
        <end position="35"/>
    </location>
</feature>
<accession>A0A7R9CZ96</accession>